<reference evidence="1 2" key="1">
    <citation type="submission" date="2018-11" db="EMBL/GenBank/DDBJ databases">
        <title>Genomic Encyclopedia of Type Strains, Phase IV (KMG-IV): sequencing the most valuable type-strain genomes for metagenomic binning, comparative biology and taxonomic classification.</title>
        <authorList>
            <person name="Goeker M."/>
        </authorList>
    </citation>
    <scope>NUCLEOTIDE SEQUENCE [LARGE SCALE GENOMIC DNA]</scope>
    <source>
        <strain evidence="1 2">DSM 5900</strain>
    </source>
</reference>
<protein>
    <recommendedName>
        <fullName evidence="3">DUF1491 family protein</fullName>
    </recommendedName>
</protein>
<keyword evidence="2" id="KW-1185">Reference proteome</keyword>
<name>A0A3N1KZD6_9PROT</name>
<gene>
    <name evidence="1" type="ORF">EDC65_4327</name>
</gene>
<accession>A0A3N1KZD6</accession>
<evidence type="ECO:0008006" key="3">
    <source>
        <dbReference type="Google" id="ProtNLM"/>
    </source>
</evidence>
<comment type="caution">
    <text evidence="1">The sequence shown here is derived from an EMBL/GenBank/DDBJ whole genome shotgun (WGS) entry which is preliminary data.</text>
</comment>
<dbReference type="Gene3D" id="3.40.1530.20">
    <property type="entry name" value="Protein of unknown function (DUF1491)"/>
    <property type="match status" value="1"/>
</dbReference>
<dbReference type="Pfam" id="PF07372">
    <property type="entry name" value="DUF1491"/>
    <property type="match status" value="1"/>
</dbReference>
<evidence type="ECO:0000313" key="2">
    <source>
        <dbReference type="Proteomes" id="UP000278222"/>
    </source>
</evidence>
<dbReference type="Proteomes" id="UP000278222">
    <property type="component" value="Unassembled WGS sequence"/>
</dbReference>
<proteinExistence type="predicted"/>
<dbReference type="AlphaFoldDB" id="A0A3N1KZD6"/>
<sequence>MLTMSAMEPRLKSRLWIAAEIRRCAVQDITAVVARRGDPDAGAILLKVNRFAAGCVVHGGSYGRDGQREWIAATGAEPVPEADADAYVERRRDSDPDLWVLEIEDPQGRYTLGETVA</sequence>
<dbReference type="InterPro" id="IPR009964">
    <property type="entry name" value="DUF1491"/>
</dbReference>
<organism evidence="1 2">
    <name type="scientific">Stella humosa</name>
    <dbReference type="NCBI Taxonomy" id="94"/>
    <lineage>
        <taxon>Bacteria</taxon>
        <taxon>Pseudomonadati</taxon>
        <taxon>Pseudomonadota</taxon>
        <taxon>Alphaproteobacteria</taxon>
        <taxon>Rhodospirillales</taxon>
        <taxon>Stellaceae</taxon>
        <taxon>Stella</taxon>
    </lineage>
</organism>
<evidence type="ECO:0000313" key="1">
    <source>
        <dbReference type="EMBL" id="ROP83678.1"/>
    </source>
</evidence>
<dbReference type="EMBL" id="RJKX01000016">
    <property type="protein sequence ID" value="ROP83678.1"/>
    <property type="molecule type" value="Genomic_DNA"/>
</dbReference>